<proteinExistence type="predicted"/>
<dbReference type="AlphaFoldDB" id="A0A8H5GZK1"/>
<accession>A0A8H5GZK1</accession>
<feature type="signal peptide" evidence="1">
    <location>
        <begin position="1"/>
        <end position="25"/>
    </location>
</feature>
<dbReference type="EMBL" id="JAACJP010000037">
    <property type="protein sequence ID" value="KAF5374134.1"/>
    <property type="molecule type" value="Genomic_DNA"/>
</dbReference>
<evidence type="ECO:0000256" key="1">
    <source>
        <dbReference type="SAM" id="SignalP"/>
    </source>
</evidence>
<gene>
    <name evidence="2" type="ORF">D9615_008889</name>
</gene>
<sequence length="149" mass="16670">MFNLLLTSTLLFYIFLSSNMGSVDALHLPRPPIPRDVYNGLSKRDVYNPRITNPATDTAWAPGSKVTVTWDLHDMPEKISQEKSKVILGWIEPGSMNEHLDLEHPLAEGFSIRQGHASFIVPKVPPRNNYIVVVFGDSGNRSPTFRIGV</sequence>
<evidence type="ECO:0000313" key="2">
    <source>
        <dbReference type="EMBL" id="KAF5374134.1"/>
    </source>
</evidence>
<dbReference type="Proteomes" id="UP000565441">
    <property type="component" value="Unassembled WGS sequence"/>
</dbReference>
<protein>
    <submittedName>
        <fullName evidence="2">Uncharacterized protein</fullName>
    </submittedName>
</protein>
<comment type="caution">
    <text evidence="2">The sequence shown here is derived from an EMBL/GenBank/DDBJ whole genome shotgun (WGS) entry which is preliminary data.</text>
</comment>
<evidence type="ECO:0000313" key="3">
    <source>
        <dbReference type="Proteomes" id="UP000565441"/>
    </source>
</evidence>
<organism evidence="2 3">
    <name type="scientific">Tricholomella constricta</name>
    <dbReference type="NCBI Taxonomy" id="117010"/>
    <lineage>
        <taxon>Eukaryota</taxon>
        <taxon>Fungi</taxon>
        <taxon>Dikarya</taxon>
        <taxon>Basidiomycota</taxon>
        <taxon>Agaricomycotina</taxon>
        <taxon>Agaricomycetes</taxon>
        <taxon>Agaricomycetidae</taxon>
        <taxon>Agaricales</taxon>
        <taxon>Tricholomatineae</taxon>
        <taxon>Lyophyllaceae</taxon>
        <taxon>Tricholomella</taxon>
    </lineage>
</organism>
<reference evidence="2 3" key="1">
    <citation type="journal article" date="2020" name="ISME J.">
        <title>Uncovering the hidden diversity of litter-decomposition mechanisms in mushroom-forming fungi.</title>
        <authorList>
            <person name="Floudas D."/>
            <person name="Bentzer J."/>
            <person name="Ahren D."/>
            <person name="Johansson T."/>
            <person name="Persson P."/>
            <person name="Tunlid A."/>
        </authorList>
    </citation>
    <scope>NUCLEOTIDE SEQUENCE [LARGE SCALE GENOMIC DNA]</scope>
    <source>
        <strain evidence="2 3">CBS 661.87</strain>
    </source>
</reference>
<feature type="chain" id="PRO_5034748950" evidence="1">
    <location>
        <begin position="26"/>
        <end position="149"/>
    </location>
</feature>
<dbReference type="OrthoDB" id="2339190at2759"/>
<keyword evidence="1" id="KW-0732">Signal</keyword>
<name>A0A8H5GZK1_9AGAR</name>
<keyword evidence="3" id="KW-1185">Reference proteome</keyword>